<organism evidence="11 12">
    <name type="scientific">Reinekea thalattae</name>
    <dbReference type="NCBI Taxonomy" id="2593301"/>
    <lineage>
        <taxon>Bacteria</taxon>
        <taxon>Pseudomonadati</taxon>
        <taxon>Pseudomonadota</taxon>
        <taxon>Gammaproteobacteria</taxon>
        <taxon>Oceanospirillales</taxon>
        <taxon>Saccharospirillaceae</taxon>
        <taxon>Reinekea</taxon>
    </lineage>
</organism>
<dbReference type="PIRSF" id="PIRSF001549">
    <property type="entry name" value="His-tRNA_synth"/>
    <property type="match status" value="1"/>
</dbReference>
<keyword evidence="12" id="KW-1185">Reference proteome</keyword>
<sequence length="398" mass="44216">MTIAARWLLPDGIEEILPPQAARIESLRRALLDEYQVWGYDLLQPPTAEYLESLLTGVGSDLDLLTFKITDQLNGRLMGLSADRTQQVARMDAHSIPKQGVARYCYCSQILHTKPTNLLSSRNPLQIGAELYGDSGSQSDVEIIALMLRSLEKSGINDVTVDLGHVGIYQALVARMALTEAQQEDLYSLLRQRALPELEQWLSNVDLAQSDKDILIKLPTFAGSVAQIDSWKKELAGAPEAVFTALNYLQSIAEEITHQYPKVTVHLDLAELRDYNYHTGMVFSAFVSEFGQPVARGGRYDHTGEVFGRSRPATGFSCDLKILAMLTVADWSSPAGVLAPADDSEQLKQAIRQLRTQGERVIQLFKDQPYVDELGCDRELVVKDGQWIIQPLITSGKN</sequence>
<dbReference type="NCBIfam" id="NF009086">
    <property type="entry name" value="PRK12421.1"/>
    <property type="match status" value="1"/>
</dbReference>
<dbReference type="GO" id="GO:0005737">
    <property type="term" value="C:cytoplasm"/>
    <property type="evidence" value="ECO:0007669"/>
    <property type="project" value="UniProtKB-SubCell"/>
</dbReference>
<dbReference type="GO" id="GO:0000105">
    <property type="term" value="P:L-histidine biosynthetic process"/>
    <property type="evidence" value="ECO:0007669"/>
    <property type="project" value="UniProtKB-UniRule"/>
</dbReference>
<keyword evidence="8" id="KW-0368">Histidine biosynthesis</keyword>
<evidence type="ECO:0000256" key="2">
    <source>
        <dbReference type="ARBA" id="ARBA00004667"/>
    </source>
</evidence>
<evidence type="ECO:0000256" key="6">
    <source>
        <dbReference type="ARBA" id="ARBA00022490"/>
    </source>
</evidence>
<dbReference type="AlphaFoldDB" id="A0A5C8Z8V5"/>
<keyword evidence="11" id="KW-0328">Glycosyltransferase</keyword>
<dbReference type="InterPro" id="IPR004516">
    <property type="entry name" value="HisRS/HisZ"/>
</dbReference>
<dbReference type="OrthoDB" id="9769617at2"/>
<dbReference type="Pfam" id="PF13393">
    <property type="entry name" value="tRNA-synt_His"/>
    <property type="match status" value="1"/>
</dbReference>
<dbReference type="Gene3D" id="3.30.930.10">
    <property type="entry name" value="Bira Bifunctional Protein, Domain 2"/>
    <property type="match status" value="1"/>
</dbReference>
<keyword evidence="8" id="KW-0028">Amino-acid biosynthesis</keyword>
<dbReference type="RefSeq" id="WP_147713516.1">
    <property type="nucleotide sequence ID" value="NZ_VKAD01000001.1"/>
</dbReference>
<evidence type="ECO:0000256" key="5">
    <source>
        <dbReference type="ARBA" id="ARBA00020397"/>
    </source>
</evidence>
<dbReference type="InterPro" id="IPR004517">
    <property type="entry name" value="HisZ"/>
</dbReference>
<dbReference type="NCBIfam" id="NF008935">
    <property type="entry name" value="PRK12292.1-1"/>
    <property type="match status" value="1"/>
</dbReference>
<dbReference type="InterPro" id="IPR041715">
    <property type="entry name" value="HisRS-like_core"/>
</dbReference>
<comment type="function">
    <text evidence="7 8">Required for the first step of histidine biosynthesis. May allow the feedback regulation of ATP phosphoribosyltransferase activity by histidine.</text>
</comment>
<comment type="similarity">
    <text evidence="3 8">Belongs to the class-II aminoacyl-tRNA synthetase family. HisZ subfamily.</text>
</comment>
<feature type="binding site" evidence="9">
    <location>
        <begin position="83"/>
        <end position="85"/>
    </location>
    <ligand>
        <name>L-histidine</name>
        <dbReference type="ChEBI" id="CHEBI:57595"/>
    </ligand>
</feature>
<name>A0A5C8Z8V5_9GAMM</name>
<dbReference type="HAMAP" id="MF_00125">
    <property type="entry name" value="HisZ"/>
    <property type="match status" value="1"/>
</dbReference>
<comment type="miscellaneous">
    <text evidence="8">This function is generally fulfilled by the C-terminal part of HisG, which is missing in some bacteria such as this one.</text>
</comment>
<evidence type="ECO:0000259" key="10">
    <source>
        <dbReference type="Pfam" id="PF13393"/>
    </source>
</evidence>
<feature type="binding site" evidence="9">
    <location>
        <position position="130"/>
    </location>
    <ligand>
        <name>L-histidine</name>
        <dbReference type="ChEBI" id="CHEBI:57595"/>
    </ligand>
</feature>
<comment type="caution">
    <text evidence="11">The sequence shown here is derived from an EMBL/GenBank/DDBJ whole genome shotgun (WGS) entry which is preliminary data.</text>
</comment>
<dbReference type="UniPathway" id="UPA00031">
    <property type="reaction ID" value="UER00006"/>
</dbReference>
<proteinExistence type="inferred from homology"/>
<evidence type="ECO:0000313" key="12">
    <source>
        <dbReference type="Proteomes" id="UP000321764"/>
    </source>
</evidence>
<dbReference type="GO" id="GO:0006427">
    <property type="term" value="P:histidyl-tRNA aminoacylation"/>
    <property type="evidence" value="ECO:0007669"/>
    <property type="project" value="TreeGrafter"/>
</dbReference>
<evidence type="ECO:0000256" key="8">
    <source>
        <dbReference type="HAMAP-Rule" id="MF_00125"/>
    </source>
</evidence>
<evidence type="ECO:0000256" key="4">
    <source>
        <dbReference type="ARBA" id="ARBA00011496"/>
    </source>
</evidence>
<keyword evidence="11" id="KW-0808">Transferase</keyword>
<dbReference type="InterPro" id="IPR045864">
    <property type="entry name" value="aa-tRNA-synth_II/BPL/LPL"/>
</dbReference>
<feature type="domain" description="Class II Histidinyl-tRNA synthetase (HisRS)-like catalytic core" evidence="10">
    <location>
        <begin position="12"/>
        <end position="321"/>
    </location>
</feature>
<protein>
    <recommendedName>
        <fullName evidence="5 8">ATP phosphoribosyltransferase regulatory subunit</fullName>
    </recommendedName>
</protein>
<feature type="binding site" evidence="9">
    <location>
        <position position="273"/>
    </location>
    <ligand>
        <name>L-histidine</name>
        <dbReference type="ChEBI" id="CHEBI:57595"/>
    </ligand>
</feature>
<comment type="subunit">
    <text evidence="4 8">Heteromultimer composed of HisG and HisZ subunits.</text>
</comment>
<reference evidence="11 12" key="1">
    <citation type="submission" date="2019-07" db="EMBL/GenBank/DDBJ databases">
        <title>Reinekea sp. strain SSH23 genome sequencing and assembly.</title>
        <authorList>
            <person name="Kim I."/>
        </authorList>
    </citation>
    <scope>NUCLEOTIDE SEQUENCE [LARGE SCALE GENOMIC DNA]</scope>
    <source>
        <strain evidence="11 12">SSH23</strain>
    </source>
</reference>
<comment type="subcellular location">
    <subcellularLocation>
        <location evidence="1 8">Cytoplasm</location>
    </subcellularLocation>
</comment>
<evidence type="ECO:0000256" key="7">
    <source>
        <dbReference type="ARBA" id="ARBA00025246"/>
    </source>
</evidence>
<accession>A0A5C8Z8V5</accession>
<dbReference type="PANTHER" id="PTHR43707:SF1">
    <property type="entry name" value="HISTIDINE--TRNA LIGASE, MITOCHONDRIAL-RELATED"/>
    <property type="match status" value="1"/>
</dbReference>
<evidence type="ECO:0000256" key="9">
    <source>
        <dbReference type="PIRSR" id="PIRSR001549-1"/>
    </source>
</evidence>
<dbReference type="Proteomes" id="UP000321764">
    <property type="component" value="Unassembled WGS sequence"/>
</dbReference>
<feature type="binding site" evidence="9">
    <location>
        <position position="126"/>
    </location>
    <ligand>
        <name>L-histidine</name>
        <dbReference type="ChEBI" id="CHEBI:57595"/>
    </ligand>
</feature>
<comment type="pathway">
    <text evidence="2 8">Amino-acid biosynthesis; L-histidine biosynthesis; L-histidine from 5-phospho-alpha-D-ribose 1-diphosphate: step 1/9.</text>
</comment>
<dbReference type="EMBL" id="VKAD01000001">
    <property type="protein sequence ID" value="TXR54117.1"/>
    <property type="molecule type" value="Genomic_DNA"/>
</dbReference>
<evidence type="ECO:0000256" key="3">
    <source>
        <dbReference type="ARBA" id="ARBA00005539"/>
    </source>
</evidence>
<evidence type="ECO:0000256" key="1">
    <source>
        <dbReference type="ARBA" id="ARBA00004496"/>
    </source>
</evidence>
<dbReference type="GO" id="GO:0004821">
    <property type="term" value="F:histidine-tRNA ligase activity"/>
    <property type="evidence" value="ECO:0007669"/>
    <property type="project" value="TreeGrafter"/>
</dbReference>
<evidence type="ECO:0000313" key="11">
    <source>
        <dbReference type="EMBL" id="TXR54117.1"/>
    </source>
</evidence>
<keyword evidence="6 8" id="KW-0963">Cytoplasm</keyword>
<gene>
    <name evidence="8" type="primary">hisZ</name>
    <name evidence="11" type="ORF">FME95_06150</name>
</gene>
<dbReference type="GO" id="GO:0016757">
    <property type="term" value="F:glycosyltransferase activity"/>
    <property type="evidence" value="ECO:0007669"/>
    <property type="project" value="UniProtKB-KW"/>
</dbReference>
<dbReference type="PANTHER" id="PTHR43707">
    <property type="entry name" value="HISTIDYL-TRNA SYNTHETASE"/>
    <property type="match status" value="1"/>
</dbReference>
<dbReference type="SUPFAM" id="SSF55681">
    <property type="entry name" value="Class II aaRS and biotin synthetases"/>
    <property type="match status" value="1"/>
</dbReference>